<keyword evidence="1" id="KW-0812">Transmembrane</keyword>
<keyword evidence="1" id="KW-0472">Membrane</keyword>
<feature type="domain" description="AB hydrolase-1" evidence="2">
    <location>
        <begin position="13"/>
        <end position="52"/>
    </location>
</feature>
<dbReference type="AlphaFoldDB" id="A0A210PH06"/>
<accession>A0A210PH06</accession>
<dbReference type="PANTHER" id="PTHR43722">
    <property type="entry name" value="PROLINE IMINOPEPTIDASE"/>
    <property type="match status" value="1"/>
</dbReference>
<gene>
    <name evidence="3" type="ORF">KP79_PYT26067</name>
</gene>
<dbReference type="InterPro" id="IPR005944">
    <property type="entry name" value="Pro_iminopeptidase"/>
</dbReference>
<proteinExistence type="predicted"/>
<evidence type="ECO:0000313" key="3">
    <source>
        <dbReference type="EMBL" id="OWF35761.1"/>
    </source>
</evidence>
<evidence type="ECO:0000313" key="4">
    <source>
        <dbReference type="Proteomes" id="UP000242188"/>
    </source>
</evidence>
<organism evidence="3 4">
    <name type="scientific">Mizuhopecten yessoensis</name>
    <name type="common">Japanese scallop</name>
    <name type="synonym">Patinopecten yessoensis</name>
    <dbReference type="NCBI Taxonomy" id="6573"/>
    <lineage>
        <taxon>Eukaryota</taxon>
        <taxon>Metazoa</taxon>
        <taxon>Spiralia</taxon>
        <taxon>Lophotrochozoa</taxon>
        <taxon>Mollusca</taxon>
        <taxon>Bivalvia</taxon>
        <taxon>Autobranchia</taxon>
        <taxon>Pteriomorphia</taxon>
        <taxon>Pectinida</taxon>
        <taxon>Pectinoidea</taxon>
        <taxon>Pectinidae</taxon>
        <taxon>Mizuhopecten</taxon>
    </lineage>
</organism>
<reference evidence="3 4" key="1">
    <citation type="journal article" date="2017" name="Nat. Ecol. Evol.">
        <title>Scallop genome provides insights into evolution of bilaterian karyotype and development.</title>
        <authorList>
            <person name="Wang S."/>
            <person name="Zhang J."/>
            <person name="Jiao W."/>
            <person name="Li J."/>
            <person name="Xun X."/>
            <person name="Sun Y."/>
            <person name="Guo X."/>
            <person name="Huan P."/>
            <person name="Dong B."/>
            <person name="Zhang L."/>
            <person name="Hu X."/>
            <person name="Sun X."/>
            <person name="Wang J."/>
            <person name="Zhao C."/>
            <person name="Wang Y."/>
            <person name="Wang D."/>
            <person name="Huang X."/>
            <person name="Wang R."/>
            <person name="Lv J."/>
            <person name="Li Y."/>
            <person name="Zhang Z."/>
            <person name="Liu B."/>
            <person name="Lu W."/>
            <person name="Hui Y."/>
            <person name="Liang J."/>
            <person name="Zhou Z."/>
            <person name="Hou R."/>
            <person name="Li X."/>
            <person name="Liu Y."/>
            <person name="Li H."/>
            <person name="Ning X."/>
            <person name="Lin Y."/>
            <person name="Zhao L."/>
            <person name="Xing Q."/>
            <person name="Dou J."/>
            <person name="Li Y."/>
            <person name="Mao J."/>
            <person name="Guo H."/>
            <person name="Dou H."/>
            <person name="Li T."/>
            <person name="Mu C."/>
            <person name="Jiang W."/>
            <person name="Fu Q."/>
            <person name="Fu X."/>
            <person name="Miao Y."/>
            <person name="Liu J."/>
            <person name="Yu Q."/>
            <person name="Li R."/>
            <person name="Liao H."/>
            <person name="Li X."/>
            <person name="Kong Y."/>
            <person name="Jiang Z."/>
            <person name="Chourrout D."/>
            <person name="Li R."/>
            <person name="Bao Z."/>
        </authorList>
    </citation>
    <scope>NUCLEOTIDE SEQUENCE [LARGE SCALE GENOMIC DNA]</scope>
    <source>
        <strain evidence="3 4">PY_sf001</strain>
    </source>
</reference>
<dbReference type="Proteomes" id="UP000242188">
    <property type="component" value="Unassembled WGS sequence"/>
</dbReference>
<evidence type="ECO:0000259" key="2">
    <source>
        <dbReference type="Pfam" id="PF00561"/>
    </source>
</evidence>
<keyword evidence="1" id="KW-1133">Transmembrane helix</keyword>
<dbReference type="Gene3D" id="3.40.50.1820">
    <property type="entry name" value="alpha/beta hydrolase"/>
    <property type="match status" value="1"/>
</dbReference>
<sequence>MIPGSGGGNRASEETLGIDKWVVFGGSWGSTLALAYVETYPGRVKALVLRGFFALTRYGLMLTSMWYLTRGILQKTLAYFTI</sequence>
<dbReference type="Pfam" id="PF00561">
    <property type="entry name" value="Abhydrolase_1"/>
    <property type="match status" value="1"/>
</dbReference>
<protein>
    <submittedName>
        <fullName evidence="3">Proline iminopeptidase</fullName>
    </submittedName>
</protein>
<dbReference type="STRING" id="6573.A0A210PH06"/>
<dbReference type="GO" id="GO:0005737">
    <property type="term" value="C:cytoplasm"/>
    <property type="evidence" value="ECO:0007669"/>
    <property type="project" value="InterPro"/>
</dbReference>
<dbReference type="InterPro" id="IPR000073">
    <property type="entry name" value="AB_hydrolase_1"/>
</dbReference>
<dbReference type="GO" id="GO:0004177">
    <property type="term" value="F:aminopeptidase activity"/>
    <property type="evidence" value="ECO:0007669"/>
    <property type="project" value="UniProtKB-EC"/>
</dbReference>
<evidence type="ECO:0000256" key="1">
    <source>
        <dbReference type="SAM" id="Phobius"/>
    </source>
</evidence>
<feature type="transmembrane region" description="Helical" evidence="1">
    <location>
        <begin position="47"/>
        <end position="68"/>
    </location>
</feature>
<dbReference type="SUPFAM" id="SSF53474">
    <property type="entry name" value="alpha/beta-Hydrolases"/>
    <property type="match status" value="1"/>
</dbReference>
<dbReference type="InterPro" id="IPR029058">
    <property type="entry name" value="AB_hydrolase_fold"/>
</dbReference>
<dbReference type="GO" id="GO:0006508">
    <property type="term" value="P:proteolysis"/>
    <property type="evidence" value="ECO:0007669"/>
    <property type="project" value="InterPro"/>
</dbReference>
<dbReference type="PANTHER" id="PTHR43722:SF1">
    <property type="entry name" value="PROLINE IMINOPEPTIDASE"/>
    <property type="match status" value="1"/>
</dbReference>
<name>A0A210PH06_MIZYE</name>
<comment type="caution">
    <text evidence="3">The sequence shown here is derived from an EMBL/GenBank/DDBJ whole genome shotgun (WGS) entry which is preliminary data.</text>
</comment>
<dbReference type="EMBL" id="NEDP02076709">
    <property type="protein sequence ID" value="OWF35761.1"/>
    <property type="molecule type" value="Genomic_DNA"/>
</dbReference>
<keyword evidence="4" id="KW-1185">Reference proteome</keyword>